<dbReference type="Gramene" id="RZC65096">
    <property type="protein sequence ID" value="RZC65096"/>
    <property type="gene ID" value="C5167_008790"/>
</dbReference>
<evidence type="ECO:0000313" key="2">
    <source>
        <dbReference type="Proteomes" id="UP000316621"/>
    </source>
</evidence>
<gene>
    <name evidence="1" type="ORF">C5167_008790</name>
</gene>
<sequence>MGIQPKEQMKGPKSTFAVPPVDSLNKKCGLAKIIDLAIASLLLRYSSRFFREFQDTKRSLDVTIIARKAEVESAIAKRNSITW</sequence>
<proteinExistence type="predicted"/>
<reference evidence="1 2" key="1">
    <citation type="journal article" date="2018" name="Science">
        <title>The opium poppy genome and morphinan production.</title>
        <authorList>
            <person name="Guo L."/>
            <person name="Winzer T."/>
            <person name="Yang X."/>
            <person name="Li Y."/>
            <person name="Ning Z."/>
            <person name="He Z."/>
            <person name="Teodor R."/>
            <person name="Lu Y."/>
            <person name="Bowser T.A."/>
            <person name="Graham I.A."/>
            <person name="Ye K."/>
        </authorList>
    </citation>
    <scope>NUCLEOTIDE SEQUENCE [LARGE SCALE GENOMIC DNA]</scope>
    <source>
        <strain evidence="2">cv. HN1</strain>
        <tissue evidence="1">Leaves</tissue>
    </source>
</reference>
<dbReference type="EMBL" id="CM010720">
    <property type="protein sequence ID" value="RZC65096.1"/>
    <property type="molecule type" value="Genomic_DNA"/>
</dbReference>
<keyword evidence="2" id="KW-1185">Reference proteome</keyword>
<accession>A0A4Y7JWZ7</accession>
<protein>
    <submittedName>
        <fullName evidence="1">Uncharacterized protein</fullName>
    </submittedName>
</protein>
<evidence type="ECO:0000313" key="1">
    <source>
        <dbReference type="EMBL" id="RZC65096.1"/>
    </source>
</evidence>
<dbReference type="Proteomes" id="UP000316621">
    <property type="component" value="Chromosome 6"/>
</dbReference>
<dbReference type="AlphaFoldDB" id="A0A4Y7JWZ7"/>
<name>A0A4Y7JWZ7_PAPSO</name>
<organism evidence="1 2">
    <name type="scientific">Papaver somniferum</name>
    <name type="common">Opium poppy</name>
    <dbReference type="NCBI Taxonomy" id="3469"/>
    <lineage>
        <taxon>Eukaryota</taxon>
        <taxon>Viridiplantae</taxon>
        <taxon>Streptophyta</taxon>
        <taxon>Embryophyta</taxon>
        <taxon>Tracheophyta</taxon>
        <taxon>Spermatophyta</taxon>
        <taxon>Magnoliopsida</taxon>
        <taxon>Ranunculales</taxon>
        <taxon>Papaveraceae</taxon>
        <taxon>Papaveroideae</taxon>
        <taxon>Papaver</taxon>
    </lineage>
</organism>